<evidence type="ECO:0000256" key="3">
    <source>
        <dbReference type="RuleBase" id="RU004514"/>
    </source>
</evidence>
<organism evidence="5 6">
    <name type="scientific">Microbacterium pumilum</name>
    <dbReference type="NCBI Taxonomy" id="344165"/>
    <lineage>
        <taxon>Bacteria</taxon>
        <taxon>Bacillati</taxon>
        <taxon>Actinomycetota</taxon>
        <taxon>Actinomycetes</taxon>
        <taxon>Micrococcales</taxon>
        <taxon>Microbacteriaceae</taxon>
        <taxon>Microbacterium</taxon>
    </lineage>
</organism>
<evidence type="ECO:0000313" key="6">
    <source>
        <dbReference type="Proteomes" id="UP001500326"/>
    </source>
</evidence>
<gene>
    <name evidence="5" type="ORF">GCM10009777_22530</name>
</gene>
<comment type="function">
    <text evidence="2">Pyridoxal 5'-phosphate (PLP)-binding protein, which is involved in PLP homeostasis.</text>
</comment>
<evidence type="ECO:0000256" key="2">
    <source>
        <dbReference type="HAMAP-Rule" id="MF_02087"/>
    </source>
</evidence>
<dbReference type="Pfam" id="PF01168">
    <property type="entry name" value="Ala_racemase_N"/>
    <property type="match status" value="1"/>
</dbReference>
<dbReference type="InterPro" id="IPR029066">
    <property type="entry name" value="PLP-binding_barrel"/>
</dbReference>
<accession>A0ABN2SJ63</accession>
<dbReference type="Gene3D" id="3.20.20.10">
    <property type="entry name" value="Alanine racemase"/>
    <property type="match status" value="1"/>
</dbReference>
<proteinExistence type="inferred from homology"/>
<feature type="domain" description="Alanine racemase N-terminal" evidence="4">
    <location>
        <begin position="48"/>
        <end position="232"/>
    </location>
</feature>
<keyword evidence="1 2" id="KW-0663">Pyridoxal phosphate</keyword>
<dbReference type="PANTHER" id="PTHR10146:SF14">
    <property type="entry name" value="PYRIDOXAL PHOSPHATE HOMEOSTASIS PROTEIN"/>
    <property type="match status" value="1"/>
</dbReference>
<evidence type="ECO:0000259" key="4">
    <source>
        <dbReference type="Pfam" id="PF01168"/>
    </source>
</evidence>
<dbReference type="InterPro" id="IPR011078">
    <property type="entry name" value="PyrdxlP_homeostasis"/>
</dbReference>
<sequence length="235" mass="24726">MPSLPEPVEVLAARLADVDARIADAARAAARDPAAITRIVVTKFHPASVVQALHDLGVRDVGENRQQEFSDKVTLVGDLPGLRWHFIGQAQSNKARAIRAAASVVHSVDRVRIADALDAAAAEDDPVLDVLLQVNLTDDPARGGVAPDSVESLAAHTAGCRTLRVRGVMAVAPLDENPAAAFERLSTYADRVRAVVPHADWISAGMTADFVEAIAAGATHLRIGSAITGPRPLRG</sequence>
<reference evidence="5 6" key="1">
    <citation type="journal article" date="2019" name="Int. J. Syst. Evol. Microbiol.">
        <title>The Global Catalogue of Microorganisms (GCM) 10K type strain sequencing project: providing services to taxonomists for standard genome sequencing and annotation.</title>
        <authorList>
            <consortium name="The Broad Institute Genomics Platform"/>
            <consortium name="The Broad Institute Genome Sequencing Center for Infectious Disease"/>
            <person name="Wu L."/>
            <person name="Ma J."/>
        </authorList>
    </citation>
    <scope>NUCLEOTIDE SEQUENCE [LARGE SCALE GENOMIC DNA]</scope>
    <source>
        <strain evidence="5 6">JCM 14902</strain>
    </source>
</reference>
<name>A0ABN2SJ63_9MICO</name>
<evidence type="ECO:0000256" key="1">
    <source>
        <dbReference type="ARBA" id="ARBA00022898"/>
    </source>
</evidence>
<dbReference type="Proteomes" id="UP001500326">
    <property type="component" value="Unassembled WGS sequence"/>
</dbReference>
<feature type="modified residue" description="N6-(pyridoxal phosphate)lysine" evidence="2">
    <location>
        <position position="43"/>
    </location>
</feature>
<dbReference type="PIRSF" id="PIRSF004848">
    <property type="entry name" value="YBL036c_PLPDEIII"/>
    <property type="match status" value="1"/>
</dbReference>
<dbReference type="RefSeq" id="WP_344061951.1">
    <property type="nucleotide sequence ID" value="NZ_BAAAOH010000001.1"/>
</dbReference>
<dbReference type="EMBL" id="BAAAOH010000001">
    <property type="protein sequence ID" value="GAA1987576.1"/>
    <property type="molecule type" value="Genomic_DNA"/>
</dbReference>
<protein>
    <recommendedName>
        <fullName evidence="2">Pyridoxal phosphate homeostasis protein</fullName>
        <shortName evidence="2">PLP homeostasis protein</shortName>
    </recommendedName>
</protein>
<comment type="caution">
    <text evidence="5">The sequence shown here is derived from an EMBL/GenBank/DDBJ whole genome shotgun (WGS) entry which is preliminary data.</text>
</comment>
<dbReference type="SUPFAM" id="SSF51419">
    <property type="entry name" value="PLP-binding barrel"/>
    <property type="match status" value="1"/>
</dbReference>
<dbReference type="PANTHER" id="PTHR10146">
    <property type="entry name" value="PROLINE SYNTHETASE CO-TRANSCRIBED BACTERIAL HOMOLOG PROTEIN"/>
    <property type="match status" value="1"/>
</dbReference>
<comment type="similarity">
    <text evidence="2 3">Belongs to the pyridoxal phosphate-binding protein YggS/PROSC family.</text>
</comment>
<dbReference type="NCBIfam" id="TIGR00044">
    <property type="entry name" value="YggS family pyridoxal phosphate-dependent enzyme"/>
    <property type="match status" value="1"/>
</dbReference>
<keyword evidence="6" id="KW-1185">Reference proteome</keyword>
<evidence type="ECO:0000313" key="5">
    <source>
        <dbReference type="EMBL" id="GAA1987576.1"/>
    </source>
</evidence>
<dbReference type="HAMAP" id="MF_02087">
    <property type="entry name" value="PLP_homeostasis"/>
    <property type="match status" value="1"/>
</dbReference>
<dbReference type="InterPro" id="IPR001608">
    <property type="entry name" value="Ala_racemase_N"/>
</dbReference>